<keyword evidence="13" id="KW-1185">Reference proteome</keyword>
<dbReference type="EMBL" id="LN736364">
    <property type="protein sequence ID" value="CEP62446.1"/>
    <property type="molecule type" value="Genomic_DNA"/>
</dbReference>
<evidence type="ECO:0000256" key="4">
    <source>
        <dbReference type="ARBA" id="ARBA00022490"/>
    </source>
</evidence>
<comment type="similarity">
    <text evidence="2 11">Belongs to the MPS2 family.</text>
</comment>
<evidence type="ECO:0000313" key="13">
    <source>
        <dbReference type="Proteomes" id="UP000054304"/>
    </source>
</evidence>
<evidence type="ECO:0000256" key="7">
    <source>
        <dbReference type="ARBA" id="ARBA00023054"/>
    </source>
</evidence>
<keyword evidence="5 11" id="KW-0812">Transmembrane</keyword>
<evidence type="ECO:0000256" key="10">
    <source>
        <dbReference type="ARBA" id="ARBA00023242"/>
    </source>
</evidence>
<dbReference type="OrthoDB" id="4035046at2759"/>
<dbReference type="Pfam" id="PF17060">
    <property type="entry name" value="MPS2"/>
    <property type="match status" value="1"/>
</dbReference>
<keyword evidence="4 11" id="KW-0963">Cytoplasm</keyword>
<dbReference type="GO" id="GO:0031965">
    <property type="term" value="C:nuclear membrane"/>
    <property type="evidence" value="ECO:0007669"/>
    <property type="project" value="UniProtKB-SubCell"/>
</dbReference>
<evidence type="ECO:0000256" key="6">
    <source>
        <dbReference type="ARBA" id="ARBA00022989"/>
    </source>
</evidence>
<evidence type="ECO:0000256" key="11">
    <source>
        <dbReference type="RuleBase" id="RU362141"/>
    </source>
</evidence>
<keyword evidence="10 11" id="KW-0539">Nucleus</keyword>
<sequence length="390" mass="44125">MSDIDRAPTLLLDAVWPLVDVKGTGFIYGRDFPLAVSKMEELLNKGHYDNSKSTLVSKTGQEILKKFSSDQEFFKVYKDDFAELFHGLIGTAFRTAVQSCSREGWLDFIKTASETVSFNDNEDTPVEPETLRGEIAALKSQIGELRRQNAGKDKTIATNEVLLTELRNSGGSPSASPTKNAGTRSLRARISELLREVQARDEAIRYKDRELLSMTKKVGEYRDKYQFLEREFQFYKDHGELQKPEATKEATKHEFIISELRRKITDQSDMINAMRSQVESKNPLVSHPKPAGVESSIIDLVPVQKILKCAMAIIGIFIVANVLLYFVAALKSVFGSSSAQGINPQIQLNWWERSSMLSKIVWYFSEYFEQDWSIAADENINSSYNKIFGV</sequence>
<evidence type="ECO:0000256" key="2">
    <source>
        <dbReference type="ARBA" id="ARBA00008916"/>
    </source>
</evidence>
<dbReference type="STRING" id="1245769.A0A0C7NAD6"/>
<evidence type="ECO:0000256" key="1">
    <source>
        <dbReference type="ARBA" id="ARBA00003044"/>
    </source>
</evidence>
<dbReference type="HOGENOM" id="CLU_069890_0_0_1"/>
<dbReference type="GO" id="GO:0030474">
    <property type="term" value="P:spindle pole body duplication"/>
    <property type="evidence" value="ECO:0007669"/>
    <property type="project" value="InterPro"/>
</dbReference>
<dbReference type="GO" id="GO:0071988">
    <property type="term" value="P:protein localization to spindle pole body"/>
    <property type="evidence" value="ECO:0007669"/>
    <property type="project" value="InterPro"/>
</dbReference>
<name>A0A0C7NAD6_9SACH</name>
<dbReference type="Proteomes" id="UP000054304">
    <property type="component" value="Unassembled WGS sequence"/>
</dbReference>
<dbReference type="AlphaFoldDB" id="A0A0C7NAD6"/>
<organism evidence="12 13">
    <name type="scientific">Lachancea lanzarotensis</name>
    <dbReference type="NCBI Taxonomy" id="1245769"/>
    <lineage>
        <taxon>Eukaryota</taxon>
        <taxon>Fungi</taxon>
        <taxon>Dikarya</taxon>
        <taxon>Ascomycota</taxon>
        <taxon>Saccharomycotina</taxon>
        <taxon>Saccharomycetes</taxon>
        <taxon>Saccharomycetales</taxon>
        <taxon>Saccharomycetaceae</taxon>
        <taxon>Lachancea</taxon>
    </lineage>
</organism>
<accession>A0A0C7NAD6</accession>
<proteinExistence type="inferred from homology"/>
<keyword evidence="9 11" id="KW-0206">Cytoskeleton</keyword>
<reference evidence="12 13" key="1">
    <citation type="submission" date="2014-12" db="EMBL/GenBank/DDBJ databases">
        <authorList>
            <person name="Neuveglise Cecile"/>
        </authorList>
    </citation>
    <scope>NUCLEOTIDE SEQUENCE [LARGE SCALE GENOMIC DNA]</scope>
    <source>
        <strain evidence="12 13">CBS 12615</strain>
    </source>
</reference>
<dbReference type="GO" id="GO:0005816">
    <property type="term" value="C:spindle pole body"/>
    <property type="evidence" value="ECO:0007669"/>
    <property type="project" value="UniProtKB-SubCell"/>
</dbReference>
<dbReference type="GO" id="GO:0005737">
    <property type="term" value="C:cytoplasm"/>
    <property type="evidence" value="ECO:0007669"/>
    <property type="project" value="UniProtKB-UniRule"/>
</dbReference>
<keyword evidence="6 11" id="KW-1133">Transmembrane helix</keyword>
<evidence type="ECO:0000256" key="5">
    <source>
        <dbReference type="ARBA" id="ARBA00022692"/>
    </source>
</evidence>
<feature type="transmembrane region" description="Helical" evidence="11">
    <location>
        <begin position="310"/>
        <end position="330"/>
    </location>
</feature>
<protein>
    <recommendedName>
        <fullName evidence="3 11">Monopolar spindle protein 2</fullName>
    </recommendedName>
</protein>
<evidence type="ECO:0000313" key="12">
    <source>
        <dbReference type="EMBL" id="CEP62446.1"/>
    </source>
</evidence>
<evidence type="ECO:0000256" key="3">
    <source>
        <dbReference type="ARBA" id="ARBA00015584"/>
    </source>
</evidence>
<comment type="subcellular location">
    <subcellularLocation>
        <location evidence="11">Cytoplasm</location>
        <location evidence="11">Cytoskeleton</location>
        <location evidence="11">Microtubule organizing center</location>
        <location evidence="11">Spindle pole body</location>
    </subcellularLocation>
    <subcellularLocation>
        <location evidence="11">Nucleus membrane</location>
        <topology evidence="11">Single-pass membrane protein</topology>
    </subcellularLocation>
</comment>
<keyword evidence="7" id="KW-0175">Coiled coil</keyword>
<keyword evidence="8 11" id="KW-0472">Membrane</keyword>
<evidence type="ECO:0000256" key="9">
    <source>
        <dbReference type="ARBA" id="ARBA00023212"/>
    </source>
</evidence>
<evidence type="ECO:0000256" key="8">
    <source>
        <dbReference type="ARBA" id="ARBA00023136"/>
    </source>
</evidence>
<comment type="function">
    <text evidence="1 11">Component of the spindle pole body (SPB) required for insertion of the nascent SPB into the nuclear envelope and for the proper execution of spindle pole body (SPB) duplication.</text>
</comment>
<dbReference type="InterPro" id="IPR031433">
    <property type="entry name" value="Mps2"/>
</dbReference>
<gene>
    <name evidence="11" type="primary">MPS2</name>
    <name evidence="12" type="ORF">LALA0_S05e05842g</name>
</gene>